<dbReference type="Proteomes" id="UP000002572">
    <property type="component" value="Chromosome"/>
</dbReference>
<dbReference type="Pfam" id="PF03279">
    <property type="entry name" value="Lip_A_acyltrans"/>
    <property type="match status" value="1"/>
</dbReference>
<dbReference type="CDD" id="cd07984">
    <property type="entry name" value="LPLAT_LABLAT-like"/>
    <property type="match status" value="1"/>
</dbReference>
<keyword evidence="4 7" id="KW-0808">Transferase</keyword>
<dbReference type="HOGENOM" id="CLU_049421_0_0_0"/>
<name>E6W053_DESIS</name>
<dbReference type="GO" id="GO:0005886">
    <property type="term" value="C:plasma membrane"/>
    <property type="evidence" value="ECO:0007669"/>
    <property type="project" value="UniProtKB-SubCell"/>
</dbReference>
<dbReference type="STRING" id="653733.Selin_0426"/>
<comment type="subcellular location">
    <subcellularLocation>
        <location evidence="1">Cell inner membrane</location>
    </subcellularLocation>
</comment>
<dbReference type="PIRSF" id="PIRSF026649">
    <property type="entry name" value="MsbB"/>
    <property type="match status" value="1"/>
</dbReference>
<dbReference type="GO" id="GO:0009247">
    <property type="term" value="P:glycolipid biosynthetic process"/>
    <property type="evidence" value="ECO:0007669"/>
    <property type="project" value="UniProtKB-ARBA"/>
</dbReference>
<evidence type="ECO:0000256" key="3">
    <source>
        <dbReference type="ARBA" id="ARBA00022519"/>
    </source>
</evidence>
<proteinExistence type="predicted"/>
<evidence type="ECO:0000256" key="6">
    <source>
        <dbReference type="ARBA" id="ARBA00023315"/>
    </source>
</evidence>
<accession>E6W053</accession>
<evidence type="ECO:0000256" key="2">
    <source>
        <dbReference type="ARBA" id="ARBA00022475"/>
    </source>
</evidence>
<dbReference type="PANTHER" id="PTHR30606">
    <property type="entry name" value="LIPID A BIOSYNTHESIS LAUROYL ACYLTRANSFERASE"/>
    <property type="match status" value="1"/>
</dbReference>
<evidence type="ECO:0000256" key="4">
    <source>
        <dbReference type="ARBA" id="ARBA00022679"/>
    </source>
</evidence>
<keyword evidence="3" id="KW-0997">Cell inner membrane</keyword>
<evidence type="ECO:0000256" key="5">
    <source>
        <dbReference type="ARBA" id="ARBA00023136"/>
    </source>
</evidence>
<evidence type="ECO:0000256" key="1">
    <source>
        <dbReference type="ARBA" id="ARBA00004533"/>
    </source>
</evidence>
<sequence>MFQARIVEYFLRFLAHIPLPVLHALGSFAGFLLDSFSSVHRRVAAINIALCFPHMSPGERRALVRTTLGETARTALEMGPLWFLPVERVERLIREVHGEEHVRAGLAAGKGLILAVPHLGSWEAVGLYVGKRYPMTSLYRPSRKPAMDYIARDGRQRSGATLVPTDASGVKKLYERLQTGGIIAILPDQDPRYGAGVFAPFFGIVAKTMVLLPKMARRSGAPVVYAWARRLPRGAGFALHFSPAPADVAHSDLHIAATAMNAGVEDCVRRAPEQYQWSYKRFRSRPDGEPSLYRRRALSCDSRNEDTL</sequence>
<organism evidence="7 8">
    <name type="scientific">Desulfurispirillum indicum (strain ATCC BAA-1389 / DSM 22839 / S5)</name>
    <dbReference type="NCBI Taxonomy" id="653733"/>
    <lineage>
        <taxon>Bacteria</taxon>
        <taxon>Pseudomonadati</taxon>
        <taxon>Chrysiogenota</taxon>
        <taxon>Chrysiogenia</taxon>
        <taxon>Chrysiogenales</taxon>
        <taxon>Chrysiogenaceae</taxon>
        <taxon>Desulfurispirillum</taxon>
    </lineage>
</organism>
<dbReference type="RefSeq" id="WP_013505068.1">
    <property type="nucleotide sequence ID" value="NC_014836.1"/>
</dbReference>
<keyword evidence="8" id="KW-1185">Reference proteome</keyword>
<protein>
    <submittedName>
        <fullName evidence="7">Lipid A biosynthesis acyltransferase</fullName>
    </submittedName>
</protein>
<evidence type="ECO:0000313" key="7">
    <source>
        <dbReference type="EMBL" id="ADU65179.1"/>
    </source>
</evidence>
<gene>
    <name evidence="7" type="ordered locus">Selin_0426</name>
</gene>
<dbReference type="eggNOG" id="COG1560">
    <property type="taxonomic scope" value="Bacteria"/>
</dbReference>
<dbReference type="OrthoDB" id="9803456at2"/>
<evidence type="ECO:0000313" key="8">
    <source>
        <dbReference type="Proteomes" id="UP000002572"/>
    </source>
</evidence>
<dbReference type="InterPro" id="IPR004960">
    <property type="entry name" value="LipA_acyltrans"/>
</dbReference>
<dbReference type="GO" id="GO:0016746">
    <property type="term" value="F:acyltransferase activity"/>
    <property type="evidence" value="ECO:0007669"/>
    <property type="project" value="UniProtKB-KW"/>
</dbReference>
<dbReference type="PANTHER" id="PTHR30606:SF10">
    <property type="entry name" value="PHOSPHATIDYLINOSITOL MANNOSIDE ACYLTRANSFERASE"/>
    <property type="match status" value="1"/>
</dbReference>
<keyword evidence="6 7" id="KW-0012">Acyltransferase</keyword>
<reference evidence="7 8" key="1">
    <citation type="submission" date="2010-12" db="EMBL/GenBank/DDBJ databases">
        <title>Complete sequence of Desulfurispirillum indicum S5.</title>
        <authorList>
            <consortium name="US DOE Joint Genome Institute"/>
            <person name="Lucas S."/>
            <person name="Copeland A."/>
            <person name="Lapidus A."/>
            <person name="Cheng J.-F."/>
            <person name="Goodwin L."/>
            <person name="Pitluck S."/>
            <person name="Chertkov O."/>
            <person name="Held B."/>
            <person name="Detter J.C."/>
            <person name="Han C."/>
            <person name="Tapia R."/>
            <person name="Land M."/>
            <person name="Hauser L."/>
            <person name="Kyrpides N."/>
            <person name="Ivanova N."/>
            <person name="Mikhailova N."/>
            <person name="Haggblom M."/>
            <person name="Rauschenbach I."/>
            <person name="Bini E."/>
            <person name="Woyke T."/>
        </authorList>
    </citation>
    <scope>NUCLEOTIDE SEQUENCE [LARGE SCALE GENOMIC DNA]</scope>
    <source>
        <strain evidence="8">ATCC BAA-1389 / DSM 22839 / S5</strain>
    </source>
</reference>
<keyword evidence="5" id="KW-0472">Membrane</keyword>
<dbReference type="AlphaFoldDB" id="E6W053"/>
<dbReference type="EMBL" id="CP002432">
    <property type="protein sequence ID" value="ADU65179.1"/>
    <property type="molecule type" value="Genomic_DNA"/>
</dbReference>
<dbReference type="InParanoid" id="E6W053"/>
<dbReference type="KEGG" id="din:Selin_0426"/>
<keyword evidence="2" id="KW-1003">Cell membrane</keyword>
<dbReference type="FunCoup" id="E6W053">
    <property type="interactions" value="227"/>
</dbReference>